<dbReference type="InterPro" id="IPR003730">
    <property type="entry name" value="Cu_polyphenol_OxRdtase"/>
</dbReference>
<evidence type="ECO:0000256" key="4">
    <source>
        <dbReference type="ARBA" id="ARBA00022679"/>
    </source>
</evidence>
<reference evidence="12 13" key="1">
    <citation type="submission" date="2020-08" db="EMBL/GenBank/DDBJ databases">
        <title>Genomic Encyclopedia of Type Strains, Phase IV (KMG-IV): sequencing the most valuable type-strain genomes for metagenomic binning, comparative biology and taxonomic classification.</title>
        <authorList>
            <person name="Goeker M."/>
        </authorList>
    </citation>
    <scope>NUCLEOTIDE SEQUENCE [LARGE SCALE GENOMIC DNA]</scope>
    <source>
        <strain evidence="12 13">DSM 106146</strain>
    </source>
</reference>
<gene>
    <name evidence="12" type="ORF">HNP82_002633</name>
</gene>
<comment type="function">
    <text evidence="2">Purine nucleoside enzyme that catalyzes the phosphorolysis of adenosine and inosine nucleosides, yielding D-ribose 1-phosphate and the respective free bases, adenine and hypoxanthine. Also catalyzes the phosphorolysis of S-methyl-5'-thioadenosine into adenine and S-methyl-5-thio-alpha-D-ribose 1-phosphate. Also has adenosine deaminase activity.</text>
</comment>
<name>A0A7W8HBT1_9FIRM</name>
<evidence type="ECO:0000256" key="9">
    <source>
        <dbReference type="ARBA" id="ARBA00048968"/>
    </source>
</evidence>
<evidence type="ECO:0000256" key="5">
    <source>
        <dbReference type="ARBA" id="ARBA00022723"/>
    </source>
</evidence>
<dbReference type="GO" id="GO:0016787">
    <property type="term" value="F:hydrolase activity"/>
    <property type="evidence" value="ECO:0007669"/>
    <property type="project" value="UniProtKB-KW"/>
</dbReference>
<sequence length="290" mass="32099">MMEPLDKILESSQAHVVYGAQDVPVIRFKCFEDIPWLAHGFSTREGGVSEGIYKSMNLSFTRGDDPGAVRENFRRFGRAVDMDWKKMVFARQTHTVNVLPVGRKDWGKGIIKDTDYQDIDGLITNEPDVSLVTFFADCVPLFLVDKNKKVIGASHSGWRGTVARMGAATVAAMREHYGCDPQNLVGVIGPSICGDCYEVSEDVAMAFKDAFGARPWEVFCRPKGGGKYLLDLWKANERVLSEAGIPREQIHVSGLCTHCHPDILWSHRSLGTARGSLAGFMMIREEGALG</sequence>
<dbReference type="RefSeq" id="WP_183775394.1">
    <property type="nucleotide sequence ID" value="NZ_JACHFW010000011.1"/>
</dbReference>
<comment type="catalytic activity">
    <reaction evidence="8">
        <text>adenosine + H2O + H(+) = inosine + NH4(+)</text>
        <dbReference type="Rhea" id="RHEA:24408"/>
        <dbReference type="ChEBI" id="CHEBI:15377"/>
        <dbReference type="ChEBI" id="CHEBI:15378"/>
        <dbReference type="ChEBI" id="CHEBI:16335"/>
        <dbReference type="ChEBI" id="CHEBI:17596"/>
        <dbReference type="ChEBI" id="CHEBI:28938"/>
        <dbReference type="EC" id="3.5.4.4"/>
    </reaction>
    <physiologicalReaction direction="left-to-right" evidence="8">
        <dbReference type="Rhea" id="RHEA:24409"/>
    </physiologicalReaction>
</comment>
<dbReference type="GO" id="GO:0017061">
    <property type="term" value="F:S-methyl-5-thioadenosine phosphorylase activity"/>
    <property type="evidence" value="ECO:0007669"/>
    <property type="project" value="UniProtKB-EC"/>
</dbReference>
<keyword evidence="5" id="KW-0479">Metal-binding</keyword>
<evidence type="ECO:0000256" key="6">
    <source>
        <dbReference type="ARBA" id="ARBA00022801"/>
    </source>
</evidence>
<dbReference type="GO" id="GO:0005507">
    <property type="term" value="F:copper ion binding"/>
    <property type="evidence" value="ECO:0007669"/>
    <property type="project" value="TreeGrafter"/>
</dbReference>
<proteinExistence type="inferred from homology"/>
<dbReference type="Proteomes" id="UP000543642">
    <property type="component" value="Unassembled WGS sequence"/>
</dbReference>
<protein>
    <recommendedName>
        <fullName evidence="11">Purine nucleoside phosphorylase</fullName>
    </recommendedName>
</protein>
<evidence type="ECO:0000313" key="12">
    <source>
        <dbReference type="EMBL" id="MBB5265487.1"/>
    </source>
</evidence>
<dbReference type="AlphaFoldDB" id="A0A7W8HBT1"/>
<dbReference type="PANTHER" id="PTHR30616">
    <property type="entry name" value="UNCHARACTERIZED PROTEIN YFIH"/>
    <property type="match status" value="1"/>
</dbReference>
<dbReference type="EMBL" id="JACHFW010000011">
    <property type="protein sequence ID" value="MBB5265487.1"/>
    <property type="molecule type" value="Genomic_DNA"/>
</dbReference>
<evidence type="ECO:0000256" key="11">
    <source>
        <dbReference type="RuleBase" id="RU361274"/>
    </source>
</evidence>
<evidence type="ECO:0000256" key="3">
    <source>
        <dbReference type="ARBA" id="ARBA00007353"/>
    </source>
</evidence>
<dbReference type="SUPFAM" id="SSF64438">
    <property type="entry name" value="CNF1/YfiH-like putative cysteine hydrolases"/>
    <property type="match status" value="1"/>
</dbReference>
<organism evidence="12 13">
    <name type="scientific">Catenibacillus scindens</name>
    <dbReference type="NCBI Taxonomy" id="673271"/>
    <lineage>
        <taxon>Bacteria</taxon>
        <taxon>Bacillati</taxon>
        <taxon>Bacillota</taxon>
        <taxon>Clostridia</taxon>
        <taxon>Lachnospirales</taxon>
        <taxon>Lachnospiraceae</taxon>
        <taxon>Catenibacillus</taxon>
    </lineage>
</organism>
<dbReference type="Pfam" id="PF02578">
    <property type="entry name" value="Cu-oxidase_4"/>
    <property type="match status" value="1"/>
</dbReference>
<comment type="catalytic activity">
    <reaction evidence="10">
        <text>S-methyl-5'-thioadenosine + phosphate = 5-(methylsulfanyl)-alpha-D-ribose 1-phosphate + adenine</text>
        <dbReference type="Rhea" id="RHEA:11852"/>
        <dbReference type="ChEBI" id="CHEBI:16708"/>
        <dbReference type="ChEBI" id="CHEBI:17509"/>
        <dbReference type="ChEBI" id="CHEBI:43474"/>
        <dbReference type="ChEBI" id="CHEBI:58533"/>
        <dbReference type="EC" id="2.4.2.28"/>
    </reaction>
    <physiologicalReaction direction="left-to-right" evidence="10">
        <dbReference type="Rhea" id="RHEA:11853"/>
    </physiologicalReaction>
</comment>
<evidence type="ECO:0000313" key="13">
    <source>
        <dbReference type="Proteomes" id="UP000543642"/>
    </source>
</evidence>
<evidence type="ECO:0000256" key="8">
    <source>
        <dbReference type="ARBA" id="ARBA00047989"/>
    </source>
</evidence>
<evidence type="ECO:0000256" key="10">
    <source>
        <dbReference type="ARBA" id="ARBA00049893"/>
    </source>
</evidence>
<keyword evidence="4" id="KW-0808">Transferase</keyword>
<dbReference type="Gene3D" id="3.60.140.10">
    <property type="entry name" value="CNF1/YfiH-like putative cysteine hydrolases"/>
    <property type="match status" value="1"/>
</dbReference>
<accession>A0A7W8HBT1</accession>
<evidence type="ECO:0000256" key="1">
    <source>
        <dbReference type="ARBA" id="ARBA00000553"/>
    </source>
</evidence>
<dbReference type="PANTHER" id="PTHR30616:SF2">
    <property type="entry name" value="PURINE NUCLEOSIDE PHOSPHORYLASE LACC1"/>
    <property type="match status" value="1"/>
</dbReference>
<keyword evidence="7" id="KW-0862">Zinc</keyword>
<comment type="caution">
    <text evidence="12">The sequence shown here is derived from an EMBL/GenBank/DDBJ whole genome shotgun (WGS) entry which is preliminary data.</text>
</comment>
<keyword evidence="6" id="KW-0378">Hydrolase</keyword>
<comment type="catalytic activity">
    <reaction evidence="1">
        <text>inosine + phosphate = alpha-D-ribose 1-phosphate + hypoxanthine</text>
        <dbReference type="Rhea" id="RHEA:27646"/>
        <dbReference type="ChEBI" id="CHEBI:17368"/>
        <dbReference type="ChEBI" id="CHEBI:17596"/>
        <dbReference type="ChEBI" id="CHEBI:43474"/>
        <dbReference type="ChEBI" id="CHEBI:57720"/>
        <dbReference type="EC" id="2.4.2.1"/>
    </reaction>
    <physiologicalReaction direction="left-to-right" evidence="1">
        <dbReference type="Rhea" id="RHEA:27647"/>
    </physiologicalReaction>
</comment>
<comment type="catalytic activity">
    <reaction evidence="9">
        <text>adenosine + phosphate = alpha-D-ribose 1-phosphate + adenine</text>
        <dbReference type="Rhea" id="RHEA:27642"/>
        <dbReference type="ChEBI" id="CHEBI:16335"/>
        <dbReference type="ChEBI" id="CHEBI:16708"/>
        <dbReference type="ChEBI" id="CHEBI:43474"/>
        <dbReference type="ChEBI" id="CHEBI:57720"/>
        <dbReference type="EC" id="2.4.2.1"/>
    </reaction>
    <physiologicalReaction direction="left-to-right" evidence="9">
        <dbReference type="Rhea" id="RHEA:27643"/>
    </physiologicalReaction>
</comment>
<evidence type="ECO:0000256" key="7">
    <source>
        <dbReference type="ARBA" id="ARBA00022833"/>
    </source>
</evidence>
<dbReference type="NCBIfam" id="TIGR00726">
    <property type="entry name" value="peptidoglycan editing factor PgeF"/>
    <property type="match status" value="1"/>
</dbReference>
<dbReference type="CDD" id="cd16833">
    <property type="entry name" value="YfiH"/>
    <property type="match status" value="1"/>
</dbReference>
<evidence type="ECO:0000256" key="2">
    <source>
        <dbReference type="ARBA" id="ARBA00003215"/>
    </source>
</evidence>
<dbReference type="InterPro" id="IPR038371">
    <property type="entry name" value="Cu_polyphenol_OxRdtase_sf"/>
</dbReference>
<comment type="similarity">
    <text evidence="3 11">Belongs to the purine nucleoside phosphorylase YfiH/LACC1 family.</text>
</comment>
<keyword evidence="13" id="KW-1185">Reference proteome</keyword>
<dbReference type="InterPro" id="IPR011324">
    <property type="entry name" value="Cytotoxic_necrot_fac-like_cat"/>
</dbReference>